<name>A0A7X3LVV3_9HYPH</name>
<dbReference type="InterPro" id="IPR007922">
    <property type="entry name" value="DciA-like"/>
</dbReference>
<gene>
    <name evidence="1" type="ORF">GR183_14320</name>
</gene>
<evidence type="ECO:0000313" key="2">
    <source>
        <dbReference type="Proteomes" id="UP000433101"/>
    </source>
</evidence>
<organism evidence="1 2">
    <name type="scientific">Stappia sediminis</name>
    <dbReference type="NCBI Taxonomy" id="2692190"/>
    <lineage>
        <taxon>Bacteria</taxon>
        <taxon>Pseudomonadati</taxon>
        <taxon>Pseudomonadota</taxon>
        <taxon>Alphaproteobacteria</taxon>
        <taxon>Hyphomicrobiales</taxon>
        <taxon>Stappiaceae</taxon>
        <taxon>Stappia</taxon>
    </lineage>
</organism>
<dbReference type="RefSeq" id="WP_160776308.1">
    <property type="nucleotide sequence ID" value="NZ_WUMV01000006.1"/>
</dbReference>
<evidence type="ECO:0000313" key="1">
    <source>
        <dbReference type="EMBL" id="MXN66086.1"/>
    </source>
</evidence>
<comment type="caution">
    <text evidence="1">The sequence shown here is derived from an EMBL/GenBank/DDBJ whole genome shotgun (WGS) entry which is preliminary data.</text>
</comment>
<sequence length="177" mass="19473">MATNDSRLHSGAGAKRLTNARPLGELIARPIAAAVKKRGFATADLLSDWPDIVGERYATRVQPARLHWPRSADGSGDHAPDPATLTVHTDGATALFLTHELPTLIDRINDYFGWAAVGRIKIVQRPVVARKKAEPVPLRELTRDEECELSKKVSEVTAPHLRRALERLGRAVIAKNR</sequence>
<proteinExistence type="predicted"/>
<dbReference type="PIRSF" id="PIRSF032064">
    <property type="entry name" value="UCP032064"/>
    <property type="match status" value="1"/>
</dbReference>
<reference evidence="1 2" key="1">
    <citation type="submission" date="2019-12" db="EMBL/GenBank/DDBJ databases">
        <authorList>
            <person name="Li M."/>
        </authorList>
    </citation>
    <scope>NUCLEOTIDE SEQUENCE [LARGE SCALE GENOMIC DNA]</scope>
    <source>
        <strain evidence="1 2">GBMRC 2046</strain>
    </source>
</reference>
<dbReference type="EMBL" id="WUMV01000006">
    <property type="protein sequence ID" value="MXN66086.1"/>
    <property type="molecule type" value="Genomic_DNA"/>
</dbReference>
<keyword evidence="2" id="KW-1185">Reference proteome</keyword>
<accession>A0A7X3LVV3</accession>
<dbReference type="Proteomes" id="UP000433101">
    <property type="component" value="Unassembled WGS sequence"/>
</dbReference>
<dbReference type="InterPro" id="IPR010593">
    <property type="entry name" value="DUF1159"/>
</dbReference>
<dbReference type="Pfam" id="PF05258">
    <property type="entry name" value="DciA"/>
    <property type="match status" value="1"/>
</dbReference>
<dbReference type="AlphaFoldDB" id="A0A7X3LVV3"/>
<protein>
    <submittedName>
        <fullName evidence="1">DUF721 domain-containing protein</fullName>
    </submittedName>
</protein>